<dbReference type="STRING" id="585531.HMPREF0063_12455"/>
<dbReference type="OrthoDB" id="9774928at2"/>
<dbReference type="InterPro" id="IPR052336">
    <property type="entry name" value="MlaD_Phospholipid_Transporter"/>
</dbReference>
<dbReference type="RefSeq" id="WP_007078683.1">
    <property type="nucleotide sequence ID" value="NZ_CM001024.1"/>
</dbReference>
<dbReference type="InterPro" id="IPR005693">
    <property type="entry name" value="Mce"/>
</dbReference>
<dbReference type="GO" id="GO:0005576">
    <property type="term" value="C:extracellular region"/>
    <property type="evidence" value="ECO:0007669"/>
    <property type="project" value="TreeGrafter"/>
</dbReference>
<evidence type="ECO:0000313" key="4">
    <source>
        <dbReference type="Proteomes" id="UP000003111"/>
    </source>
</evidence>
<dbReference type="eggNOG" id="COG1463">
    <property type="taxonomic scope" value="Bacteria"/>
</dbReference>
<feature type="domain" description="Mammalian cell entry C-terminal" evidence="2">
    <location>
        <begin position="130"/>
        <end position="293"/>
    </location>
</feature>
<name>E2SEJ6_9ACTN</name>
<dbReference type="InterPro" id="IPR003399">
    <property type="entry name" value="Mce/MlaD"/>
</dbReference>
<dbReference type="PANTHER" id="PTHR33371">
    <property type="entry name" value="INTERMEMBRANE PHOSPHOLIPID TRANSPORT SYSTEM BINDING PROTEIN MLAD-RELATED"/>
    <property type="match status" value="1"/>
</dbReference>
<dbReference type="PROSITE" id="PS51257">
    <property type="entry name" value="PROKAR_LIPOPROTEIN"/>
    <property type="match status" value="1"/>
</dbReference>
<proteinExistence type="predicted"/>
<reference evidence="3" key="1">
    <citation type="submission" date="2010-08" db="EMBL/GenBank/DDBJ databases">
        <authorList>
            <person name="Muzny D."/>
            <person name="Qin X."/>
            <person name="Buhay C."/>
            <person name="Dugan-Rocha S."/>
            <person name="Ding Y."/>
            <person name="Chen G."/>
            <person name="Hawes A."/>
            <person name="Holder M."/>
            <person name="Jhangiani S."/>
            <person name="Johnson A."/>
            <person name="Khan Z."/>
            <person name="Li Z."/>
            <person name="Liu W."/>
            <person name="Liu X."/>
            <person name="Perez L."/>
            <person name="Shen H."/>
            <person name="Wang Q."/>
            <person name="Watt J."/>
            <person name="Xi L."/>
            <person name="Xin Y."/>
            <person name="Zhou J."/>
            <person name="Deng J."/>
            <person name="Jiang H."/>
            <person name="Liu Y."/>
            <person name="Qu J."/>
            <person name="Song X.-Z."/>
            <person name="Zhang L."/>
            <person name="Villasana D."/>
            <person name="Johnson A."/>
            <person name="Liu J."/>
            <person name="Liyanage D."/>
            <person name="Lorensuhewa L."/>
            <person name="Robinson T."/>
            <person name="Song A."/>
            <person name="Song B.-B."/>
            <person name="Dinh H."/>
            <person name="Thornton R."/>
            <person name="Coyle M."/>
            <person name="Francisco L."/>
            <person name="Jackson L."/>
            <person name="Javaid M."/>
            <person name="Korchina V."/>
            <person name="Kovar C."/>
            <person name="Mata R."/>
            <person name="Mathew T."/>
            <person name="Ngo R."/>
            <person name="Nguyen L."/>
            <person name="Nguyen N."/>
            <person name="Okwuonu G."/>
            <person name="Ongeri F."/>
            <person name="Pham C."/>
            <person name="Simmons D."/>
            <person name="Wilczek-Boney K."/>
            <person name="Hale W."/>
            <person name="Jakkamsetti A."/>
            <person name="Pham P."/>
            <person name="Ruth R."/>
            <person name="San Lucas F."/>
            <person name="Warren J."/>
            <person name="Zhang J."/>
            <person name="Zhao Z."/>
            <person name="Zhou C."/>
            <person name="Zhu D."/>
            <person name="Lee S."/>
            <person name="Bess C."/>
            <person name="Blankenburg K."/>
            <person name="Forbes L."/>
            <person name="Fu Q."/>
            <person name="Gubbala S."/>
            <person name="Hirani K."/>
            <person name="Jayaseelan J.C."/>
            <person name="Lara F."/>
            <person name="Munidasa M."/>
            <person name="Palculict T."/>
            <person name="Patil S."/>
            <person name="Pu L.-L."/>
            <person name="Saada N."/>
            <person name="Tang L."/>
            <person name="Weissenberger G."/>
            <person name="Zhu Y."/>
            <person name="Hemphill L."/>
            <person name="Shang Y."/>
            <person name="Youmans B."/>
            <person name="Ayvaz T."/>
            <person name="Ross M."/>
            <person name="Santibanez J."/>
            <person name="Aqrawi P."/>
            <person name="Gross S."/>
            <person name="Joshi V."/>
            <person name="Fowler G."/>
            <person name="Nazareth L."/>
            <person name="Reid J."/>
            <person name="Worley K."/>
            <person name="Petrosino J."/>
            <person name="Highlander S."/>
            <person name="Gibbs R."/>
        </authorList>
    </citation>
    <scope>NUCLEOTIDE SEQUENCE [LARGE SCALE GENOMIC DNA]</scope>
    <source>
        <strain evidence="3">DSM 15272</strain>
    </source>
</reference>
<evidence type="ECO:0000259" key="1">
    <source>
        <dbReference type="Pfam" id="PF02470"/>
    </source>
</evidence>
<gene>
    <name evidence="3" type="ORF">HMPREF0063_12455</name>
</gene>
<protein>
    <submittedName>
        <fullName evidence="3">Virulence factor Mce family protein</fullName>
    </submittedName>
</protein>
<dbReference type="Pfam" id="PF02470">
    <property type="entry name" value="MlaD"/>
    <property type="match status" value="1"/>
</dbReference>
<dbReference type="HOGENOM" id="CLU_045966_2_0_11"/>
<dbReference type="NCBIfam" id="TIGR00996">
    <property type="entry name" value="Mtu_fam_mce"/>
    <property type="match status" value="1"/>
</dbReference>
<comment type="caution">
    <text evidence="3">The sequence shown here is derived from an EMBL/GenBank/DDBJ whole genome shotgun (WGS) entry which is preliminary data.</text>
</comment>
<dbReference type="PANTHER" id="PTHR33371:SF15">
    <property type="entry name" value="LIPOPROTEIN LPRN"/>
    <property type="match status" value="1"/>
</dbReference>
<dbReference type="Pfam" id="PF11887">
    <property type="entry name" value="Mce4_CUP1"/>
    <property type="match status" value="1"/>
</dbReference>
<dbReference type="EMBL" id="ACLF03000008">
    <property type="protein sequence ID" value="EFQ82293.1"/>
    <property type="molecule type" value="Genomic_DNA"/>
</dbReference>
<evidence type="ECO:0000313" key="3">
    <source>
        <dbReference type="EMBL" id="EFQ82293.1"/>
    </source>
</evidence>
<feature type="domain" description="Mce/MlaD" evidence="1">
    <location>
        <begin position="40"/>
        <end position="114"/>
    </location>
</feature>
<sequence>MKRLLRHVATGIAAVLLLGGCTVDLYELPLPGGAVSGEETIEFSADFADALNVVPRTSVMVADVPVGQVESVTRVGWNARLTMRIRDDVVLPANARAEIRQTSLLGEKFVELSAPEPDPLTGSTPADVGRLGDGDLIPLERSGRNPEVEEVLGALSYVLSGGGVGQLQTITSELNQMMSGRTDEVQDTLRSLNTFVGTLDQQRDDIIAALESVNGLSATLVADKDTISDAIAAAAPAVAVLQDQHDELVQVLVELDQLGVVGTRVIDEVKDDLVAGLESLEPVLRALADTGDSLVPGLTAAASYPFPIDAADTIRGDFANVVFRLQFKLTPVSEGGLIPETLQDVVQLCRTTPAAPLCSPLGGAVEQLCAVLGSLPLCEEATVEEVAGVLANIEQGGPVPEPLAGPAPTAEPPRTLLPGLTPAPGATGSGNMIMDLLSGLFGGGAR</sequence>
<accession>E2SEJ6</accession>
<dbReference type="Proteomes" id="UP000003111">
    <property type="component" value="Unassembled WGS sequence"/>
</dbReference>
<dbReference type="AlphaFoldDB" id="E2SEJ6"/>
<organism evidence="3 4">
    <name type="scientific">Aeromicrobium marinum DSM 15272</name>
    <dbReference type="NCBI Taxonomy" id="585531"/>
    <lineage>
        <taxon>Bacteria</taxon>
        <taxon>Bacillati</taxon>
        <taxon>Actinomycetota</taxon>
        <taxon>Actinomycetes</taxon>
        <taxon>Propionibacteriales</taxon>
        <taxon>Nocardioidaceae</taxon>
        <taxon>Aeromicrobium</taxon>
    </lineage>
</organism>
<dbReference type="InterPro" id="IPR024516">
    <property type="entry name" value="Mce_C"/>
</dbReference>
<evidence type="ECO:0000259" key="2">
    <source>
        <dbReference type="Pfam" id="PF11887"/>
    </source>
</evidence>
<keyword evidence="4" id="KW-1185">Reference proteome</keyword>